<dbReference type="SUPFAM" id="SSF103359">
    <property type="entry name" value="Suppressor of Fused, N-terminal domain"/>
    <property type="match status" value="1"/>
</dbReference>
<comment type="caution">
    <text evidence="2">The sequence shown here is derived from an EMBL/GenBank/DDBJ whole genome shotgun (WGS) entry which is preliminary data.</text>
</comment>
<dbReference type="EMBL" id="RQZG01000002">
    <property type="protein sequence ID" value="RRD06553.1"/>
    <property type="molecule type" value="Genomic_DNA"/>
</dbReference>
<dbReference type="OrthoDB" id="9023549at2"/>
<dbReference type="Proteomes" id="UP000280819">
    <property type="component" value="Unassembled WGS sequence"/>
</dbReference>
<dbReference type="InterPro" id="IPR020941">
    <property type="entry name" value="SUFU-like_domain"/>
</dbReference>
<dbReference type="PANTHER" id="PTHR10928:SF2">
    <property type="entry name" value="SUPPRESSOR OF FUSED HOMOLOG"/>
    <property type="match status" value="1"/>
</dbReference>
<proteinExistence type="predicted"/>
<gene>
    <name evidence="2" type="ORF">EII34_02680</name>
</gene>
<feature type="domain" description="Suppressor of fused-like" evidence="1">
    <location>
        <begin position="54"/>
        <end position="205"/>
    </location>
</feature>
<evidence type="ECO:0000313" key="2">
    <source>
        <dbReference type="EMBL" id="RRD06553.1"/>
    </source>
</evidence>
<dbReference type="InterPro" id="IPR007768">
    <property type="entry name" value="Suppressor_of_fused"/>
</dbReference>
<accession>A0A3P1TDH4</accession>
<dbReference type="InterPro" id="IPR037181">
    <property type="entry name" value="SUFU_N"/>
</dbReference>
<dbReference type="PANTHER" id="PTHR10928">
    <property type="entry name" value="SUPPRESSOR OF FUSED"/>
    <property type="match status" value="1"/>
</dbReference>
<dbReference type="GO" id="GO:0005737">
    <property type="term" value="C:cytoplasm"/>
    <property type="evidence" value="ECO:0007669"/>
    <property type="project" value="TreeGrafter"/>
</dbReference>
<sequence>MTKHHDDVTKKYDDEGSAPGWEAIDAACLGLYPDQGEPFHYGTMPFSFFQDPGLEGVSVYRVAQPEPHWHYVSYGLSDLFGEQDGPDGYGDSGHGFELTFRLADPQVMTATEPPTWPIDMMQNLGRYVFATGNRFGANHHMDAGGRIALEEDTELTALGFVADPDLGEIETPSGKVRFTQIFGLTGTDLSDVKAWSAESLYELYGARFPKFITHLDQGPLRDDPEVARLIEEGKLRDGSQMARTFVERVGVAEVEGRLEITIGARIAGEVPGYLQGRLPFGRDFMLIGNEDGLTFEPADSTSWELGEEENFLRLTPADLEQVVAILEPKRGRHQAPAGVVWIIEPTEMRDPEGNVVEVIG</sequence>
<evidence type="ECO:0000259" key="1">
    <source>
        <dbReference type="Pfam" id="PF05076"/>
    </source>
</evidence>
<dbReference type="RefSeq" id="WP_124842668.1">
    <property type="nucleotide sequence ID" value="NZ_RQZG01000002.1"/>
</dbReference>
<protein>
    <submittedName>
        <fullName evidence="2">Suppressor of fused domain protein</fullName>
    </submittedName>
</protein>
<dbReference type="Pfam" id="PF05076">
    <property type="entry name" value="SUFU"/>
    <property type="match status" value="1"/>
</dbReference>
<dbReference type="AlphaFoldDB" id="A0A3P1TDH4"/>
<evidence type="ECO:0000313" key="3">
    <source>
        <dbReference type="Proteomes" id="UP000280819"/>
    </source>
</evidence>
<organism evidence="2 3">
    <name type="scientific">Arachnia propionica</name>
    <dbReference type="NCBI Taxonomy" id="1750"/>
    <lineage>
        <taxon>Bacteria</taxon>
        <taxon>Bacillati</taxon>
        <taxon>Actinomycetota</taxon>
        <taxon>Actinomycetes</taxon>
        <taxon>Propionibacteriales</taxon>
        <taxon>Propionibacteriaceae</taxon>
        <taxon>Arachnia</taxon>
    </lineage>
</organism>
<reference evidence="2 3" key="1">
    <citation type="submission" date="2018-11" db="EMBL/GenBank/DDBJ databases">
        <title>Genomes From Bacteria Associated with the Canine Oral Cavity: a Test Case for Automated Genome-Based Taxonomic Assignment.</title>
        <authorList>
            <person name="Coil D.A."/>
            <person name="Jospin G."/>
            <person name="Darling A.E."/>
            <person name="Wallis C."/>
            <person name="Davis I.J."/>
            <person name="Harris S."/>
            <person name="Eisen J.A."/>
            <person name="Holcombe L.J."/>
            <person name="O'Flynn C."/>
        </authorList>
    </citation>
    <scope>NUCLEOTIDE SEQUENCE [LARGE SCALE GENOMIC DNA]</scope>
    <source>
        <strain evidence="2 3">OH887_COT-365</strain>
    </source>
</reference>
<name>A0A3P1TDH4_9ACTN</name>